<accession>A0A1D1UR62</accession>
<reference evidence="1 2" key="1">
    <citation type="journal article" date="2016" name="Nat. Commun.">
        <title>Extremotolerant tardigrade genome and improved radiotolerance of human cultured cells by tardigrade-unique protein.</title>
        <authorList>
            <person name="Hashimoto T."/>
            <person name="Horikawa D.D."/>
            <person name="Saito Y."/>
            <person name="Kuwahara H."/>
            <person name="Kozuka-Hata H."/>
            <person name="Shin-I T."/>
            <person name="Minakuchi Y."/>
            <person name="Ohishi K."/>
            <person name="Motoyama A."/>
            <person name="Aizu T."/>
            <person name="Enomoto A."/>
            <person name="Kondo K."/>
            <person name="Tanaka S."/>
            <person name="Hara Y."/>
            <person name="Koshikawa S."/>
            <person name="Sagara H."/>
            <person name="Miura T."/>
            <person name="Yokobori S."/>
            <person name="Miyagawa K."/>
            <person name="Suzuki Y."/>
            <person name="Kubo T."/>
            <person name="Oyama M."/>
            <person name="Kohara Y."/>
            <person name="Fujiyama A."/>
            <person name="Arakawa K."/>
            <person name="Katayama T."/>
            <person name="Toyoda A."/>
            <person name="Kunieda T."/>
        </authorList>
    </citation>
    <scope>NUCLEOTIDE SEQUENCE [LARGE SCALE GENOMIC DNA]</scope>
    <source>
        <strain evidence="1 2">YOKOZUNA-1</strain>
    </source>
</reference>
<dbReference type="AlphaFoldDB" id="A0A1D1UR62"/>
<protein>
    <submittedName>
        <fullName evidence="1">Uncharacterized protein</fullName>
    </submittedName>
</protein>
<keyword evidence="2" id="KW-1185">Reference proteome</keyword>
<dbReference type="EMBL" id="BDGG01000001">
    <property type="protein sequence ID" value="GAU88668.1"/>
    <property type="molecule type" value="Genomic_DNA"/>
</dbReference>
<dbReference type="Proteomes" id="UP000186922">
    <property type="component" value="Unassembled WGS sequence"/>
</dbReference>
<evidence type="ECO:0000313" key="2">
    <source>
        <dbReference type="Proteomes" id="UP000186922"/>
    </source>
</evidence>
<sequence length="208" mass="23242">MLKTERMLRLILTDQNGSLSRETISVTMPSLYWKAMGLVSASSNSAASGPASGSNRESGWSFSGLVGMERSLIRPRVAVSIYKRKETYCRTERRNGFYLQDIRSRSELYCDDSANSESRVLVGGFRKTGEDLTVVQVPIFLIVEETCNENVQVTHFRILGERISGYRVCHESDPPKGRRLAPAKYTSKPLRIGPGKRTGGLERCKGRT</sequence>
<organism evidence="1 2">
    <name type="scientific">Ramazzottius varieornatus</name>
    <name type="common">Water bear</name>
    <name type="synonym">Tardigrade</name>
    <dbReference type="NCBI Taxonomy" id="947166"/>
    <lineage>
        <taxon>Eukaryota</taxon>
        <taxon>Metazoa</taxon>
        <taxon>Ecdysozoa</taxon>
        <taxon>Tardigrada</taxon>
        <taxon>Eutardigrada</taxon>
        <taxon>Parachela</taxon>
        <taxon>Hypsibioidea</taxon>
        <taxon>Ramazzottiidae</taxon>
        <taxon>Ramazzottius</taxon>
    </lineage>
</organism>
<comment type="caution">
    <text evidence="1">The sequence shown here is derived from an EMBL/GenBank/DDBJ whole genome shotgun (WGS) entry which is preliminary data.</text>
</comment>
<proteinExistence type="predicted"/>
<evidence type="ECO:0000313" key="1">
    <source>
        <dbReference type="EMBL" id="GAU88668.1"/>
    </source>
</evidence>
<gene>
    <name evidence="1" type="primary">RvY_01319</name>
    <name evidence="1" type="synonym">RvY_01319.1</name>
    <name evidence="1" type="ORF">RvY_01319-1</name>
</gene>
<name>A0A1D1UR62_RAMVA</name>